<sequence>MVVIYWRCNEQFTMDIIFALLLLAATMVQANQVGPPVIKEHPASMVARRNDPATLNCAATGASRIRWFRDGEEVTTTSEDPQSHRILLPSGSLFFLRVVSSRRGGDAGTYWCVASNSYSATRSHNATLTVASLGHGFLTEPRSQVKAQIGETIRLPCKAPKGSPIPKISWLKDGKVVNNSTQVITTLKGELMIKKAEKVDSGSYICQAQNIVGTRETKPTTVTILIPPWFKECPANATIASGSKVEFRCNVEGTPKPFVTWRRLDGKVPFGRTTITEDQHLIIDEVISQDSGVYVCEAENEAGVTVAEARLVVVAAPEVVQRPHDKHVLAGETTTFDCKIKGEPSPIILWRLPHYKHVGVLTYAQTRGSASVSENGTVLKIEETSIENSGTYTCWGVSSGGGISSNAEMLVVEAYPPPVIGVGPQNLNIAPGAMATFPCEPVSESSPPTVTWWYQPTIQDTVQQLIETVRIKLPQTGALIIKGVKQIDSGIYTCQIKAETGIVEQAAILKVADDAKEKAQLTHLPAPPSKPIVKSLNETSVHLTWLPNSQITEGKKLSHIVEYWKKGWDEWRVAIALIAGESCIISDLSFGVSYTFLVRAVTNTGPSFPSPWSDPIVPHLPSYHDASIDNIHVARRRLSRPTISLTSATPSSPDSVVLSWDYVNYHDEGLMDGIMIYTIGPNNDIKEYTVLGSVSSTYTLRGLSPYTTYTFFIVPFWKSIEGTPSNSYTLKTPENVPLVSPSNVIATLRNEGTMLITWSPLSQSEAQGKVMRYKILITHQKNQTIETAQNPWLEVHDLELGGLHTVRVAAMTSVGYGPYSSPILVDTASGFKVAIQDTSENPTSVIYTSPQPAWLLYMLVPVVILISLVTMLYVRRLRHKDVHSPTPHSQPVYQDPSLYSGPHSVNMYGEHKLWRLTEGESHGSLTSSKLLQFHQLRNEYAEPKLDNRNETAEPYATTALLSSSPRPMKSPQWSKCSDDSGVQVNWAAIIPPPPSCPPPIDRDLGDPRVYSEPGLLLYKGSSHHSQYNNIESSEQHYEWPCNPSLGHTQGVYTDVSPSKGGPNMFFTFNSLNRSGYHKGYTEHRTQPAQQCENGRNNTQ</sequence>
<keyword evidence="5" id="KW-1133">Transmembrane helix</keyword>
<evidence type="ECO:0000256" key="2">
    <source>
        <dbReference type="ARBA" id="ARBA00023157"/>
    </source>
</evidence>
<feature type="domain" description="Ig-like" evidence="7">
    <location>
        <begin position="36"/>
        <end position="123"/>
    </location>
</feature>
<dbReference type="InterPro" id="IPR036116">
    <property type="entry name" value="FN3_sf"/>
</dbReference>
<accession>A0AAV2PRJ7</accession>
<keyword evidence="2" id="KW-1015">Disulfide bond</keyword>
<dbReference type="AlphaFoldDB" id="A0AAV2PRJ7"/>
<evidence type="ECO:0000256" key="5">
    <source>
        <dbReference type="SAM" id="Phobius"/>
    </source>
</evidence>
<dbReference type="SMART" id="SM00409">
    <property type="entry name" value="IG"/>
    <property type="match status" value="5"/>
</dbReference>
<dbReference type="SUPFAM" id="SSF49265">
    <property type="entry name" value="Fibronectin type III"/>
    <property type="match status" value="2"/>
</dbReference>
<feature type="domain" description="Fibronectin type-III" evidence="8">
    <location>
        <begin position="740"/>
        <end position="830"/>
    </location>
</feature>
<comment type="caution">
    <text evidence="9">The sequence shown here is derived from an EMBL/GenBank/DDBJ whole genome shotgun (WGS) entry which is preliminary data.</text>
</comment>
<keyword evidence="1" id="KW-0677">Repeat</keyword>
<feature type="compositionally biased region" description="Polar residues" evidence="4">
    <location>
        <begin position="1086"/>
        <end position="1099"/>
    </location>
</feature>
<keyword evidence="6" id="KW-0732">Signal</keyword>
<dbReference type="PROSITE" id="PS50853">
    <property type="entry name" value="FN3"/>
    <property type="match status" value="3"/>
</dbReference>
<dbReference type="SMART" id="SM00060">
    <property type="entry name" value="FN3"/>
    <property type="match status" value="3"/>
</dbReference>
<dbReference type="InterPro" id="IPR003961">
    <property type="entry name" value="FN3_dom"/>
</dbReference>
<feature type="non-terminal residue" evidence="9">
    <location>
        <position position="1099"/>
    </location>
</feature>
<feature type="chain" id="PRO_5043393776" evidence="6">
    <location>
        <begin position="31"/>
        <end position="1099"/>
    </location>
</feature>
<dbReference type="Proteomes" id="UP001497623">
    <property type="component" value="Unassembled WGS sequence"/>
</dbReference>
<protein>
    <submittedName>
        <fullName evidence="9">Uncharacterized protein</fullName>
    </submittedName>
</protein>
<dbReference type="GO" id="GO:0007411">
    <property type="term" value="P:axon guidance"/>
    <property type="evidence" value="ECO:0007669"/>
    <property type="project" value="TreeGrafter"/>
</dbReference>
<keyword evidence="5" id="KW-0472">Membrane</keyword>
<dbReference type="InterPro" id="IPR007110">
    <property type="entry name" value="Ig-like_dom"/>
</dbReference>
<evidence type="ECO:0000256" key="4">
    <source>
        <dbReference type="SAM" id="MobiDB-lite"/>
    </source>
</evidence>
<name>A0AAV2PRJ7_MEGNR</name>
<evidence type="ECO:0000256" key="6">
    <source>
        <dbReference type="SAM" id="SignalP"/>
    </source>
</evidence>
<dbReference type="InterPro" id="IPR036179">
    <property type="entry name" value="Ig-like_dom_sf"/>
</dbReference>
<dbReference type="GO" id="GO:0005886">
    <property type="term" value="C:plasma membrane"/>
    <property type="evidence" value="ECO:0007669"/>
    <property type="project" value="TreeGrafter"/>
</dbReference>
<dbReference type="InterPro" id="IPR003599">
    <property type="entry name" value="Ig_sub"/>
</dbReference>
<evidence type="ECO:0000313" key="9">
    <source>
        <dbReference type="EMBL" id="CAL4064037.1"/>
    </source>
</evidence>
<keyword evidence="3" id="KW-0393">Immunoglobulin domain</keyword>
<feature type="domain" description="Fibronectin type-III" evidence="8">
    <location>
        <begin position="527"/>
        <end position="623"/>
    </location>
</feature>
<dbReference type="FunFam" id="2.60.40.10:FF:000032">
    <property type="entry name" value="palladin isoform X1"/>
    <property type="match status" value="1"/>
</dbReference>
<feature type="domain" description="Ig-like" evidence="7">
    <location>
        <begin position="317"/>
        <end position="394"/>
    </location>
</feature>
<dbReference type="EMBL" id="CAXKWB010001335">
    <property type="protein sequence ID" value="CAL4064037.1"/>
    <property type="molecule type" value="Genomic_DNA"/>
</dbReference>
<evidence type="ECO:0000256" key="3">
    <source>
        <dbReference type="ARBA" id="ARBA00023319"/>
    </source>
</evidence>
<dbReference type="GO" id="GO:0098609">
    <property type="term" value="P:cell-cell adhesion"/>
    <property type="evidence" value="ECO:0007669"/>
    <property type="project" value="TreeGrafter"/>
</dbReference>
<organism evidence="9 10">
    <name type="scientific">Meganyctiphanes norvegica</name>
    <name type="common">Northern krill</name>
    <name type="synonym">Thysanopoda norvegica</name>
    <dbReference type="NCBI Taxonomy" id="48144"/>
    <lineage>
        <taxon>Eukaryota</taxon>
        <taxon>Metazoa</taxon>
        <taxon>Ecdysozoa</taxon>
        <taxon>Arthropoda</taxon>
        <taxon>Crustacea</taxon>
        <taxon>Multicrustacea</taxon>
        <taxon>Malacostraca</taxon>
        <taxon>Eumalacostraca</taxon>
        <taxon>Eucarida</taxon>
        <taxon>Euphausiacea</taxon>
        <taxon>Euphausiidae</taxon>
        <taxon>Meganyctiphanes</taxon>
    </lineage>
</organism>
<dbReference type="SUPFAM" id="SSF48726">
    <property type="entry name" value="Immunoglobulin"/>
    <property type="match status" value="5"/>
</dbReference>
<dbReference type="Pfam" id="PF00041">
    <property type="entry name" value="fn3"/>
    <property type="match status" value="2"/>
</dbReference>
<dbReference type="GO" id="GO:0030424">
    <property type="term" value="C:axon"/>
    <property type="evidence" value="ECO:0007669"/>
    <property type="project" value="TreeGrafter"/>
</dbReference>
<dbReference type="SMART" id="SM00408">
    <property type="entry name" value="IGc2"/>
    <property type="match status" value="5"/>
</dbReference>
<feature type="domain" description="Ig-like" evidence="7">
    <location>
        <begin position="228"/>
        <end position="312"/>
    </location>
</feature>
<feature type="domain" description="Fibronectin type-III" evidence="8">
    <location>
        <begin position="641"/>
        <end position="735"/>
    </location>
</feature>
<dbReference type="Pfam" id="PF07679">
    <property type="entry name" value="I-set"/>
    <property type="match status" value="4"/>
</dbReference>
<dbReference type="Pfam" id="PF13927">
    <property type="entry name" value="Ig_3"/>
    <property type="match status" value="1"/>
</dbReference>
<dbReference type="InterPro" id="IPR013783">
    <property type="entry name" value="Ig-like_fold"/>
</dbReference>
<dbReference type="PROSITE" id="PS50835">
    <property type="entry name" value="IG_LIKE"/>
    <property type="match status" value="5"/>
</dbReference>
<evidence type="ECO:0000313" key="10">
    <source>
        <dbReference type="Proteomes" id="UP001497623"/>
    </source>
</evidence>
<reference evidence="9 10" key="1">
    <citation type="submission" date="2024-05" db="EMBL/GenBank/DDBJ databases">
        <authorList>
            <person name="Wallberg A."/>
        </authorList>
    </citation>
    <scope>NUCLEOTIDE SEQUENCE [LARGE SCALE GENOMIC DNA]</scope>
</reference>
<dbReference type="CDD" id="cd00063">
    <property type="entry name" value="FN3"/>
    <property type="match status" value="3"/>
</dbReference>
<dbReference type="PANTHER" id="PTHR44170">
    <property type="entry name" value="PROTEIN SIDEKICK"/>
    <property type="match status" value="1"/>
</dbReference>
<feature type="signal peptide" evidence="6">
    <location>
        <begin position="1"/>
        <end position="30"/>
    </location>
</feature>
<dbReference type="InterPro" id="IPR013098">
    <property type="entry name" value="Ig_I-set"/>
</dbReference>
<evidence type="ECO:0000259" key="8">
    <source>
        <dbReference type="PROSITE" id="PS50853"/>
    </source>
</evidence>
<feature type="transmembrane region" description="Helical" evidence="5">
    <location>
        <begin position="854"/>
        <end position="874"/>
    </location>
</feature>
<dbReference type="InterPro" id="IPR003598">
    <property type="entry name" value="Ig_sub2"/>
</dbReference>
<proteinExistence type="predicted"/>
<feature type="region of interest" description="Disordered" evidence="4">
    <location>
        <begin position="1079"/>
        <end position="1099"/>
    </location>
</feature>
<keyword evidence="5" id="KW-0812">Transmembrane</keyword>
<dbReference type="PANTHER" id="PTHR44170:SF52">
    <property type="entry name" value="PROTEIN SAX-3"/>
    <property type="match status" value="1"/>
</dbReference>
<feature type="domain" description="Ig-like" evidence="7">
    <location>
        <begin position="417"/>
        <end position="509"/>
    </location>
</feature>
<feature type="domain" description="Ig-like" evidence="7">
    <location>
        <begin position="126"/>
        <end position="223"/>
    </location>
</feature>
<evidence type="ECO:0000259" key="7">
    <source>
        <dbReference type="PROSITE" id="PS50835"/>
    </source>
</evidence>
<evidence type="ECO:0000256" key="1">
    <source>
        <dbReference type="ARBA" id="ARBA00022737"/>
    </source>
</evidence>
<dbReference type="Gene3D" id="2.60.40.10">
    <property type="entry name" value="Immunoglobulins"/>
    <property type="match status" value="8"/>
</dbReference>
<gene>
    <name evidence="9" type="ORF">MNOR_LOCUS3789</name>
</gene>
<keyword evidence="10" id="KW-1185">Reference proteome</keyword>